<name>A0A0E9W4A8_ANGAN</name>
<reference evidence="1" key="2">
    <citation type="journal article" date="2015" name="Fish Shellfish Immunol.">
        <title>Early steps in the European eel (Anguilla anguilla)-Vibrio vulnificus interaction in the gills: Role of the RtxA13 toxin.</title>
        <authorList>
            <person name="Callol A."/>
            <person name="Pajuelo D."/>
            <person name="Ebbesson L."/>
            <person name="Teles M."/>
            <person name="MacKenzie S."/>
            <person name="Amaro C."/>
        </authorList>
    </citation>
    <scope>NUCLEOTIDE SEQUENCE</scope>
</reference>
<dbReference type="EMBL" id="GBXM01024274">
    <property type="protein sequence ID" value="JAH84303.1"/>
    <property type="molecule type" value="Transcribed_RNA"/>
</dbReference>
<accession>A0A0E9W4A8</accession>
<organism evidence="1">
    <name type="scientific">Anguilla anguilla</name>
    <name type="common">European freshwater eel</name>
    <name type="synonym">Muraena anguilla</name>
    <dbReference type="NCBI Taxonomy" id="7936"/>
    <lineage>
        <taxon>Eukaryota</taxon>
        <taxon>Metazoa</taxon>
        <taxon>Chordata</taxon>
        <taxon>Craniata</taxon>
        <taxon>Vertebrata</taxon>
        <taxon>Euteleostomi</taxon>
        <taxon>Actinopterygii</taxon>
        <taxon>Neopterygii</taxon>
        <taxon>Teleostei</taxon>
        <taxon>Anguilliformes</taxon>
        <taxon>Anguillidae</taxon>
        <taxon>Anguilla</taxon>
    </lineage>
</organism>
<reference evidence="1" key="1">
    <citation type="submission" date="2014-11" db="EMBL/GenBank/DDBJ databases">
        <authorList>
            <person name="Amaro Gonzalez C."/>
        </authorList>
    </citation>
    <scope>NUCLEOTIDE SEQUENCE</scope>
</reference>
<protein>
    <submittedName>
        <fullName evidence="1">Uncharacterized protein</fullName>
    </submittedName>
</protein>
<sequence>MLNMPFPSGFFSQHKYSFTQLTLPVFPVT</sequence>
<dbReference type="AlphaFoldDB" id="A0A0E9W4A8"/>
<proteinExistence type="predicted"/>
<evidence type="ECO:0000313" key="1">
    <source>
        <dbReference type="EMBL" id="JAH84303.1"/>
    </source>
</evidence>